<evidence type="ECO:0000256" key="1">
    <source>
        <dbReference type="SAM" id="Phobius"/>
    </source>
</evidence>
<dbReference type="Proteomes" id="UP001215280">
    <property type="component" value="Unassembled WGS sequence"/>
</dbReference>
<keyword evidence="1" id="KW-1133">Transmembrane helix</keyword>
<reference evidence="2" key="1">
    <citation type="submission" date="2023-03" db="EMBL/GenBank/DDBJ databases">
        <title>Massive genome expansion in bonnet fungi (Mycena s.s.) driven by repeated elements and novel gene families across ecological guilds.</title>
        <authorList>
            <consortium name="Lawrence Berkeley National Laboratory"/>
            <person name="Harder C.B."/>
            <person name="Miyauchi S."/>
            <person name="Viragh M."/>
            <person name="Kuo A."/>
            <person name="Thoen E."/>
            <person name="Andreopoulos B."/>
            <person name="Lu D."/>
            <person name="Skrede I."/>
            <person name="Drula E."/>
            <person name="Henrissat B."/>
            <person name="Morin E."/>
            <person name="Kohler A."/>
            <person name="Barry K."/>
            <person name="LaButti K."/>
            <person name="Morin E."/>
            <person name="Salamov A."/>
            <person name="Lipzen A."/>
            <person name="Mereny Z."/>
            <person name="Hegedus B."/>
            <person name="Baldrian P."/>
            <person name="Stursova M."/>
            <person name="Weitz H."/>
            <person name="Taylor A."/>
            <person name="Grigoriev I.V."/>
            <person name="Nagy L.G."/>
            <person name="Martin F."/>
            <person name="Kauserud H."/>
        </authorList>
    </citation>
    <scope>NUCLEOTIDE SEQUENCE</scope>
    <source>
        <strain evidence="2">CBHHK188m</strain>
    </source>
</reference>
<keyword evidence="3" id="KW-1185">Reference proteome</keyword>
<keyword evidence="1" id="KW-0812">Transmembrane</keyword>
<dbReference type="AlphaFoldDB" id="A0AAD7HSF7"/>
<comment type="caution">
    <text evidence="2">The sequence shown here is derived from an EMBL/GenBank/DDBJ whole genome shotgun (WGS) entry which is preliminary data.</text>
</comment>
<accession>A0AAD7HSF7</accession>
<gene>
    <name evidence="2" type="ORF">DFH07DRAFT_782534</name>
</gene>
<proteinExistence type="predicted"/>
<protein>
    <submittedName>
        <fullName evidence="2">Uncharacterized protein</fullName>
    </submittedName>
</protein>
<dbReference type="EMBL" id="JARJLG010000213">
    <property type="protein sequence ID" value="KAJ7727319.1"/>
    <property type="molecule type" value="Genomic_DNA"/>
</dbReference>
<organism evidence="2 3">
    <name type="scientific">Mycena maculata</name>
    <dbReference type="NCBI Taxonomy" id="230809"/>
    <lineage>
        <taxon>Eukaryota</taxon>
        <taxon>Fungi</taxon>
        <taxon>Dikarya</taxon>
        <taxon>Basidiomycota</taxon>
        <taxon>Agaricomycotina</taxon>
        <taxon>Agaricomycetes</taxon>
        <taxon>Agaricomycetidae</taxon>
        <taxon>Agaricales</taxon>
        <taxon>Marasmiineae</taxon>
        <taxon>Mycenaceae</taxon>
        <taxon>Mycena</taxon>
    </lineage>
</organism>
<feature type="transmembrane region" description="Helical" evidence="1">
    <location>
        <begin position="63"/>
        <end position="86"/>
    </location>
</feature>
<evidence type="ECO:0000313" key="2">
    <source>
        <dbReference type="EMBL" id="KAJ7727319.1"/>
    </source>
</evidence>
<name>A0AAD7HSF7_9AGAR</name>
<sequence length="156" mass="18494">MHQQTFQPLPDWESPRYNELPRFIHTRYVYNTPAAACSQNRQEFIAVLLYWAPLLRKLQHGKWVLGLFLHALAILMETIATFRFCANSRWKHLLFHKDLATLPTVQNNGLLPIENFSNQFWQFRHRQFLEDISSRHLQYSRSTRGASASQRQNVGR</sequence>
<evidence type="ECO:0000313" key="3">
    <source>
        <dbReference type="Proteomes" id="UP001215280"/>
    </source>
</evidence>
<keyword evidence="1" id="KW-0472">Membrane</keyword>